<dbReference type="EMBL" id="JAVDQS010000001">
    <property type="protein sequence ID" value="MDR6403264.1"/>
    <property type="molecule type" value="Genomic_DNA"/>
</dbReference>
<evidence type="ECO:0000313" key="3">
    <source>
        <dbReference type="Proteomes" id="UP001184853"/>
    </source>
</evidence>
<evidence type="ECO:0000256" key="1">
    <source>
        <dbReference type="SAM" id="Phobius"/>
    </source>
</evidence>
<reference evidence="2 3" key="1">
    <citation type="submission" date="2023-07" db="EMBL/GenBank/DDBJ databases">
        <title>Sorghum-associated microbial communities from plants grown in Nebraska, USA.</title>
        <authorList>
            <person name="Schachtman D."/>
        </authorList>
    </citation>
    <scope>NUCLEOTIDE SEQUENCE [LARGE SCALE GENOMIC DNA]</scope>
    <source>
        <strain evidence="2 3">DS1709</strain>
    </source>
</reference>
<keyword evidence="1" id="KW-0472">Membrane</keyword>
<sequence>MNLSKFKNIFLVFGIIYLIDGISTLICHDCPVYSFFGYPITKTQELFRQFITGSILIFAYWTQRNK</sequence>
<keyword evidence="1" id="KW-1133">Transmembrane helix</keyword>
<proteinExistence type="predicted"/>
<feature type="transmembrane region" description="Helical" evidence="1">
    <location>
        <begin position="9"/>
        <end position="26"/>
    </location>
</feature>
<dbReference type="Proteomes" id="UP001184853">
    <property type="component" value="Unassembled WGS sequence"/>
</dbReference>
<feature type="transmembrane region" description="Helical" evidence="1">
    <location>
        <begin position="46"/>
        <end position="62"/>
    </location>
</feature>
<accession>A0ABU1L971</accession>
<comment type="caution">
    <text evidence="2">The sequence shown here is derived from an EMBL/GenBank/DDBJ whole genome shotgun (WGS) entry which is preliminary data.</text>
</comment>
<keyword evidence="1" id="KW-0812">Transmembrane</keyword>
<evidence type="ECO:0000313" key="2">
    <source>
        <dbReference type="EMBL" id="MDR6403264.1"/>
    </source>
</evidence>
<organism evidence="2 3">
    <name type="scientific">Chryseobacterium geocarposphaerae</name>
    <dbReference type="NCBI Taxonomy" id="1416776"/>
    <lineage>
        <taxon>Bacteria</taxon>
        <taxon>Pseudomonadati</taxon>
        <taxon>Bacteroidota</taxon>
        <taxon>Flavobacteriia</taxon>
        <taxon>Flavobacteriales</taxon>
        <taxon>Weeksellaceae</taxon>
        <taxon>Chryseobacterium group</taxon>
        <taxon>Chryseobacterium</taxon>
    </lineage>
</organism>
<protein>
    <submittedName>
        <fullName evidence="2">Uncharacterized protein</fullName>
    </submittedName>
</protein>
<keyword evidence="3" id="KW-1185">Reference proteome</keyword>
<name>A0ABU1L971_9FLAO</name>
<gene>
    <name evidence="2" type="ORF">J2781_000168</name>
</gene>